<sequence>MDIPSVRLFCLEQGDGSPEDHFVEYLDLSYHSHYPDFTSTQRQSCPGRDLEGALPPMWKPSQKPPSCAEQQPVPNADKGLDSAMMREPAPAGVTEWNVALEPEPRASDQMCEPAALAITEGVLVEFAGMDRLPTHPPATESTSPATINVGKVYLALMVLKPQVDNVRRRGRREKQNSQYLWS</sequence>
<gene>
    <name evidence="2" type="ORF">DPX16_5316</name>
</gene>
<dbReference type="Proteomes" id="UP000281406">
    <property type="component" value="Unassembled WGS sequence"/>
</dbReference>
<protein>
    <submittedName>
        <fullName evidence="2">Uncharacterized protein</fullName>
    </submittedName>
</protein>
<accession>A0A3N0XUS8</accession>
<name>A0A3N0XUS8_ANAGA</name>
<evidence type="ECO:0000313" key="2">
    <source>
        <dbReference type="EMBL" id="ROJ48050.1"/>
    </source>
</evidence>
<organism evidence="2 3">
    <name type="scientific">Anabarilius grahami</name>
    <name type="common">Kanglang fish</name>
    <name type="synonym">Barilius grahami</name>
    <dbReference type="NCBI Taxonomy" id="495550"/>
    <lineage>
        <taxon>Eukaryota</taxon>
        <taxon>Metazoa</taxon>
        <taxon>Chordata</taxon>
        <taxon>Craniata</taxon>
        <taxon>Vertebrata</taxon>
        <taxon>Euteleostomi</taxon>
        <taxon>Actinopterygii</taxon>
        <taxon>Neopterygii</taxon>
        <taxon>Teleostei</taxon>
        <taxon>Ostariophysi</taxon>
        <taxon>Cypriniformes</taxon>
        <taxon>Xenocyprididae</taxon>
        <taxon>Xenocypridinae</taxon>
        <taxon>Xenocypridinae incertae sedis</taxon>
        <taxon>Anabarilius</taxon>
    </lineage>
</organism>
<evidence type="ECO:0000256" key="1">
    <source>
        <dbReference type="SAM" id="MobiDB-lite"/>
    </source>
</evidence>
<comment type="caution">
    <text evidence="2">The sequence shown here is derived from an EMBL/GenBank/DDBJ whole genome shotgun (WGS) entry which is preliminary data.</text>
</comment>
<proteinExistence type="predicted"/>
<dbReference type="AlphaFoldDB" id="A0A3N0XUS8"/>
<keyword evidence="3" id="KW-1185">Reference proteome</keyword>
<dbReference type="EMBL" id="RJVU01060476">
    <property type="protein sequence ID" value="ROJ48050.1"/>
    <property type="molecule type" value="Genomic_DNA"/>
</dbReference>
<evidence type="ECO:0000313" key="3">
    <source>
        <dbReference type="Proteomes" id="UP000281406"/>
    </source>
</evidence>
<reference evidence="2 3" key="1">
    <citation type="submission" date="2018-10" db="EMBL/GenBank/DDBJ databases">
        <title>Genome assembly for a Yunnan-Guizhou Plateau 3E fish, Anabarilius grahami (Regan), and its evolutionary and genetic applications.</title>
        <authorList>
            <person name="Jiang W."/>
        </authorList>
    </citation>
    <scope>NUCLEOTIDE SEQUENCE [LARGE SCALE GENOMIC DNA]</scope>
    <source>
        <strain evidence="2">AG-KIZ</strain>
        <tissue evidence="2">Muscle</tissue>
    </source>
</reference>
<feature type="region of interest" description="Disordered" evidence="1">
    <location>
        <begin position="40"/>
        <end position="83"/>
    </location>
</feature>